<feature type="domain" description="Tyrosine specific protein phosphatases" evidence="13">
    <location>
        <begin position="1421"/>
        <end position="1503"/>
    </location>
</feature>
<feature type="compositionally biased region" description="Low complexity" evidence="11">
    <location>
        <begin position="777"/>
        <end position="790"/>
    </location>
</feature>
<feature type="compositionally biased region" description="Basic and acidic residues" evidence="11">
    <location>
        <begin position="1160"/>
        <end position="1169"/>
    </location>
</feature>
<dbReference type="Gene3D" id="2.30.29.30">
    <property type="entry name" value="Pleckstrin-homology domain (PH domain)/Phosphotyrosine-binding domain (PTB)"/>
    <property type="match status" value="1"/>
</dbReference>
<keyword evidence="6" id="KW-0378">Hydrolase</keyword>
<protein>
    <recommendedName>
        <fullName evidence="4">protein-tyrosine-phosphatase</fullName>
        <ecNumber evidence="4">3.1.3.48</ecNumber>
    </recommendedName>
</protein>
<evidence type="ECO:0000256" key="8">
    <source>
        <dbReference type="ARBA" id="ARBA00022949"/>
    </source>
</evidence>
<feature type="region of interest" description="Disordered" evidence="11">
    <location>
        <begin position="452"/>
        <end position="500"/>
    </location>
</feature>
<dbReference type="Pfam" id="PF09380">
    <property type="entry name" value="FERM_C"/>
    <property type="match status" value="1"/>
</dbReference>
<dbReference type="InterPro" id="IPR014352">
    <property type="entry name" value="FERM/acyl-CoA-bd_prot_sf"/>
</dbReference>
<feature type="domain" description="FERM" evidence="14">
    <location>
        <begin position="26"/>
        <end position="321"/>
    </location>
</feature>
<evidence type="ECO:0000256" key="3">
    <source>
        <dbReference type="ARBA" id="ARBA00009649"/>
    </source>
</evidence>
<dbReference type="SUPFAM" id="SSF52799">
    <property type="entry name" value="(Phosphotyrosine protein) phosphatases II"/>
    <property type="match status" value="1"/>
</dbReference>
<organism evidence="15 16">
    <name type="scientific">Petrolisthes manimaculis</name>
    <dbReference type="NCBI Taxonomy" id="1843537"/>
    <lineage>
        <taxon>Eukaryota</taxon>
        <taxon>Metazoa</taxon>
        <taxon>Ecdysozoa</taxon>
        <taxon>Arthropoda</taxon>
        <taxon>Crustacea</taxon>
        <taxon>Multicrustacea</taxon>
        <taxon>Malacostraca</taxon>
        <taxon>Eumalacostraca</taxon>
        <taxon>Eucarida</taxon>
        <taxon>Decapoda</taxon>
        <taxon>Pleocyemata</taxon>
        <taxon>Anomura</taxon>
        <taxon>Galatheoidea</taxon>
        <taxon>Porcellanidae</taxon>
        <taxon>Petrolisthes</taxon>
    </lineage>
</organism>
<dbReference type="SMART" id="SM00194">
    <property type="entry name" value="PTPc"/>
    <property type="match status" value="1"/>
</dbReference>
<dbReference type="InterPro" id="IPR019749">
    <property type="entry name" value="Band_41_domain"/>
</dbReference>
<dbReference type="InterPro" id="IPR011993">
    <property type="entry name" value="PH-like_dom_sf"/>
</dbReference>
<dbReference type="SMART" id="SM00404">
    <property type="entry name" value="PTPc_motif"/>
    <property type="match status" value="1"/>
</dbReference>
<feature type="domain" description="Tyrosine-protein phosphatase" evidence="12">
    <location>
        <begin position="1241"/>
        <end position="1512"/>
    </location>
</feature>
<feature type="compositionally biased region" description="Polar residues" evidence="11">
    <location>
        <begin position="1128"/>
        <end position="1145"/>
    </location>
</feature>
<keyword evidence="5" id="KW-0963">Cytoplasm</keyword>
<evidence type="ECO:0000256" key="7">
    <source>
        <dbReference type="ARBA" id="ARBA00022912"/>
    </source>
</evidence>
<dbReference type="Gene3D" id="1.20.80.10">
    <property type="match status" value="1"/>
</dbReference>
<dbReference type="PRINTS" id="PR00935">
    <property type="entry name" value="BAND41"/>
</dbReference>
<feature type="compositionally biased region" description="Basic and acidic residues" evidence="11">
    <location>
        <begin position="834"/>
        <end position="843"/>
    </location>
</feature>
<dbReference type="FunFam" id="1.20.80.10:FF:000014">
    <property type="entry name" value="Tyrosine-protein phosphatase non-receptor type"/>
    <property type="match status" value="1"/>
</dbReference>
<proteinExistence type="inferred from homology"/>
<dbReference type="SUPFAM" id="SSF54236">
    <property type="entry name" value="Ubiquitin-like"/>
    <property type="match status" value="1"/>
</dbReference>
<dbReference type="CDD" id="cd17099">
    <property type="entry name" value="FERM_F1_PTPN14_like"/>
    <property type="match status" value="1"/>
</dbReference>
<keyword evidence="7" id="KW-0904">Protein phosphatase</keyword>
<dbReference type="GO" id="GO:0004725">
    <property type="term" value="F:protein tyrosine phosphatase activity"/>
    <property type="evidence" value="ECO:0007669"/>
    <property type="project" value="UniProtKB-EC"/>
</dbReference>
<name>A0AAE1QAZ7_9EUCA</name>
<feature type="region of interest" description="Disordered" evidence="11">
    <location>
        <begin position="589"/>
        <end position="684"/>
    </location>
</feature>
<evidence type="ECO:0000256" key="1">
    <source>
        <dbReference type="ARBA" id="ARBA00004245"/>
    </source>
</evidence>
<evidence type="ECO:0000256" key="11">
    <source>
        <dbReference type="SAM" id="MobiDB-lite"/>
    </source>
</evidence>
<feature type="compositionally biased region" description="Low complexity" evidence="11">
    <location>
        <begin position="453"/>
        <end position="490"/>
    </location>
</feature>
<feature type="region of interest" description="Disordered" evidence="11">
    <location>
        <begin position="866"/>
        <end position="886"/>
    </location>
</feature>
<dbReference type="EMBL" id="JAWZYT010000437">
    <property type="protein sequence ID" value="KAK4323499.1"/>
    <property type="molecule type" value="Genomic_DNA"/>
</dbReference>
<feature type="region of interest" description="Disordered" evidence="11">
    <location>
        <begin position="777"/>
        <end position="799"/>
    </location>
</feature>
<evidence type="ECO:0000256" key="10">
    <source>
        <dbReference type="SAM" id="Coils"/>
    </source>
</evidence>
<feature type="compositionally biased region" description="Basic and acidic residues" evidence="11">
    <location>
        <begin position="1023"/>
        <end position="1040"/>
    </location>
</feature>
<evidence type="ECO:0000256" key="4">
    <source>
        <dbReference type="ARBA" id="ARBA00013064"/>
    </source>
</evidence>
<sequence>MIQAKMPFKLRLRKTRQYNVLSRNVLVISVELLDKTTLECTLSADSTGQDCLHNVCQRLSLHQPEFFGLRYMSKKPYPKVRWVELERPLRKQLDKYAQSPALALAVLYYIHDVSLLQDDVTRSHYFLQVKQDVLEGKLRCNHEKAVLLASYSLQAEFGDHQPDRHTAEYLKDFMLFPKQIGGEGEVGALVEAVVWQYSSLQSLAQALAETYYILEAQQLDGYGQETFMARVRHGIRGLDERGSEVYLGTSLMGIDVRPAAGHTHVFYRWNDITNLVNNKRNFGIECQRTDETVHFSFDEPDAAKYVWKMCVKQHTFYKRNQEVLEGGSGGTETRSLAIPDLQSSVMGTQLHHHSHHLNSSHDMLDSRGGLSELTMRSSADQGALASYSTTLPQYDLSYIHQPAESSGHLTAAVESSGSQIMTDPSYGILSQSAYSLNTTHHPQQNQVVIASHSQVQQPSNLQQQTQPQSQQKPQQQQPSSASQQTQQQQQHDGGGQQITLYSSNLSLPSTRGSFRRSLLPHYRPAPDYETALVQKYGPGINPANIRATVLYSSQPEISNTHILEGTPHELSRGGGGGGSGLGSYSHYKGYTDLSQHHPDPSIPQLSRSAGILMPGPLHNTYSTPELASPSSGEQLDETGRGGVGLGRDHELLMYKAPPPYPYSKPSSNSTPDLASNQGGNMSPDLASRRRALLTASLGCLGSPDLSRTYENLADLSEAVESLRHELTRTTDTGSSFLASLHPCSHNYSRNDLDAIYQLSDGRVSVGTNLNLNTVYASEQSSQKSQKSQGQYPAGYPSQYTATAQYPEPQYAAAGSGQNIQEPIYQNIAALRTDEARERTRSAPEIDNNPLTLSGNATGVGPVQSTHALGQSGEDVQGARSRALSQPVRQAALEPQLYIENRLGEQQQQQQRGPIEAINTAMGQIPVFSAQQELRHNHHHLLHLQQQMQALSIQQQQQLQQQLQLQQQKEQQLQQQLQIHQKKEQHLQQLQVHQPQSQTTQMLGQSSHHLLQHQQRQQQAQEQQRQHQKQEQHRQQPDPQRHQIQLQQQHAQQTTQKTVQQQQQLRQQQVQAVGVAQQMKQQRETGSGEGSSQQLSPRKKWGAPPSSGTVLLAGQAEPMVEKGRRKTQEVSSIDFISSSKDTAGQSRTREVPLENIVGAEGGHDKVREASSDSLASPQGSGRGAVSKETASREGIRTTESQYPSTSTTSKGPTPDVLKGAAPKGPKDPRAVQLEARLVKGDIVPEFESIPRARANASYTTATRQDNAPRNRYKDVVPYEENRVKITPTKDNKSGYINASHITASVGESQRFYICCQGPLPNTVSHFWQCVWEADVYLVVMLTSVTGDTATSKSFPYWPQTDNTSIECGQFRVFRKHSTVTGSHVTSRLQVVDVASRKSRTIWHLQYTDWADHGCPDHIQGFISFLEEMSTLRRYTYQEVRGVGRNRNTPVLVHCSAGVGRSGVTVLCDLLLEASDHNLPLDPPKVLLHLRQQRMALVQTIGQYRLVYQVLLAYLNRARLI</sequence>
<evidence type="ECO:0000259" key="13">
    <source>
        <dbReference type="PROSITE" id="PS50056"/>
    </source>
</evidence>
<feature type="region of interest" description="Disordered" evidence="11">
    <location>
        <begin position="834"/>
        <end position="854"/>
    </location>
</feature>
<reference evidence="15" key="1">
    <citation type="submission" date="2023-11" db="EMBL/GenBank/DDBJ databases">
        <title>Genome assemblies of two species of porcelain crab, Petrolisthes cinctipes and Petrolisthes manimaculis (Anomura: Porcellanidae).</title>
        <authorList>
            <person name="Angst P."/>
        </authorList>
    </citation>
    <scope>NUCLEOTIDE SEQUENCE</scope>
    <source>
        <strain evidence="15">PB745_02</strain>
        <tissue evidence="15">Gill</tissue>
    </source>
</reference>
<evidence type="ECO:0000256" key="6">
    <source>
        <dbReference type="ARBA" id="ARBA00022801"/>
    </source>
</evidence>
<dbReference type="InterPro" id="IPR035963">
    <property type="entry name" value="FERM_2"/>
</dbReference>
<feature type="coiled-coil region" evidence="10">
    <location>
        <begin position="705"/>
        <end position="732"/>
    </location>
</feature>
<comment type="subcellular location">
    <subcellularLocation>
        <location evidence="2">Cell junction</location>
    </subcellularLocation>
    <subcellularLocation>
        <location evidence="1">Cytoplasm</location>
        <location evidence="1">Cytoskeleton</location>
    </subcellularLocation>
</comment>
<evidence type="ECO:0000259" key="14">
    <source>
        <dbReference type="PROSITE" id="PS50057"/>
    </source>
</evidence>
<dbReference type="InterPro" id="IPR018979">
    <property type="entry name" value="FERM_N"/>
</dbReference>
<dbReference type="SMART" id="SM01196">
    <property type="entry name" value="FERM_C"/>
    <property type="match status" value="1"/>
</dbReference>
<dbReference type="PROSITE" id="PS00383">
    <property type="entry name" value="TYR_PHOSPHATASE_1"/>
    <property type="match status" value="1"/>
</dbReference>
<dbReference type="InterPro" id="IPR016130">
    <property type="entry name" value="Tyr_Pase_AS"/>
</dbReference>
<keyword evidence="9" id="KW-0206">Cytoskeleton</keyword>
<feature type="compositionally biased region" description="Low complexity" evidence="11">
    <location>
        <begin position="987"/>
        <end position="1022"/>
    </location>
</feature>
<evidence type="ECO:0000256" key="9">
    <source>
        <dbReference type="ARBA" id="ARBA00023212"/>
    </source>
</evidence>
<dbReference type="Gene3D" id="3.10.20.90">
    <property type="entry name" value="Phosphatidylinositol 3-kinase Catalytic Subunit, Chain A, domain 1"/>
    <property type="match status" value="1"/>
</dbReference>
<dbReference type="FunFam" id="3.10.20.90:FF:000039">
    <property type="entry name" value="Tyrosine-protein phosphatase non-receptor type"/>
    <property type="match status" value="1"/>
</dbReference>
<dbReference type="PANTHER" id="PTHR45706">
    <property type="entry name" value="TYROSINE-PROTEIN PHOSPHATASE"/>
    <property type="match status" value="1"/>
</dbReference>
<dbReference type="InterPro" id="IPR018980">
    <property type="entry name" value="FERM_PH-like_C"/>
</dbReference>
<accession>A0AAE1QAZ7</accession>
<evidence type="ECO:0000313" key="15">
    <source>
        <dbReference type="EMBL" id="KAK4323499.1"/>
    </source>
</evidence>
<dbReference type="InterPro" id="IPR000242">
    <property type="entry name" value="PTP_cat"/>
</dbReference>
<comment type="caution">
    <text evidence="15">The sequence shown here is derived from an EMBL/GenBank/DDBJ whole genome shotgun (WGS) entry which is preliminary data.</text>
</comment>
<dbReference type="GO" id="GO:0071944">
    <property type="term" value="C:cell periphery"/>
    <property type="evidence" value="ECO:0007669"/>
    <property type="project" value="UniProtKB-ARBA"/>
</dbReference>
<dbReference type="Gene3D" id="3.90.190.10">
    <property type="entry name" value="Protein tyrosine phosphatase superfamily"/>
    <property type="match status" value="1"/>
</dbReference>
<comment type="similarity">
    <text evidence="3">Belongs to the protein-tyrosine phosphatase family. Non-receptor class subfamily.</text>
</comment>
<keyword evidence="10" id="KW-0175">Coiled coil</keyword>
<feature type="compositionally biased region" description="Polar residues" evidence="11">
    <location>
        <begin position="619"/>
        <end position="633"/>
    </location>
</feature>
<feature type="region of interest" description="Disordered" evidence="11">
    <location>
        <begin position="1075"/>
        <end position="1229"/>
    </location>
</feature>
<evidence type="ECO:0000256" key="2">
    <source>
        <dbReference type="ARBA" id="ARBA00004282"/>
    </source>
</evidence>
<dbReference type="GO" id="GO:0048666">
    <property type="term" value="P:neuron development"/>
    <property type="evidence" value="ECO:0007669"/>
    <property type="project" value="UniProtKB-ARBA"/>
</dbReference>
<dbReference type="SMART" id="SM00295">
    <property type="entry name" value="B41"/>
    <property type="match status" value="1"/>
</dbReference>
<evidence type="ECO:0000313" key="16">
    <source>
        <dbReference type="Proteomes" id="UP001292094"/>
    </source>
</evidence>
<dbReference type="GO" id="GO:0005856">
    <property type="term" value="C:cytoskeleton"/>
    <property type="evidence" value="ECO:0007669"/>
    <property type="project" value="UniProtKB-SubCell"/>
</dbReference>
<evidence type="ECO:0000256" key="5">
    <source>
        <dbReference type="ARBA" id="ARBA00022490"/>
    </source>
</evidence>
<gene>
    <name evidence="15" type="ORF">Pmani_005813</name>
</gene>
<dbReference type="PROSITE" id="PS50057">
    <property type="entry name" value="FERM_3"/>
    <property type="match status" value="1"/>
</dbReference>
<dbReference type="InterPro" id="IPR000387">
    <property type="entry name" value="Tyr_Pase_dom"/>
</dbReference>
<dbReference type="GO" id="GO:0070161">
    <property type="term" value="C:anchoring junction"/>
    <property type="evidence" value="ECO:0007669"/>
    <property type="project" value="UniProtKB-SubCell"/>
</dbReference>
<dbReference type="InterPro" id="IPR029021">
    <property type="entry name" value="Prot-tyrosine_phosphatase-like"/>
</dbReference>
<dbReference type="SUPFAM" id="SSF50729">
    <property type="entry name" value="PH domain-like"/>
    <property type="match status" value="1"/>
</dbReference>
<dbReference type="CDD" id="cd13188">
    <property type="entry name" value="FERM_C_PTPN14_PTPN21"/>
    <property type="match status" value="1"/>
</dbReference>
<dbReference type="PRINTS" id="PR00700">
    <property type="entry name" value="PRTYPHPHTASE"/>
</dbReference>
<dbReference type="InterPro" id="IPR000299">
    <property type="entry name" value="FERM_domain"/>
</dbReference>
<dbReference type="InterPro" id="IPR041782">
    <property type="entry name" value="PTPN14/21_FERM_C"/>
</dbReference>
<dbReference type="Pfam" id="PF00102">
    <property type="entry name" value="Y_phosphatase"/>
    <property type="match status" value="1"/>
</dbReference>
<evidence type="ECO:0000259" key="12">
    <source>
        <dbReference type="PROSITE" id="PS50055"/>
    </source>
</evidence>
<dbReference type="InterPro" id="IPR019748">
    <property type="entry name" value="FERM_central"/>
</dbReference>
<dbReference type="InterPro" id="IPR029071">
    <property type="entry name" value="Ubiquitin-like_domsf"/>
</dbReference>
<dbReference type="Pfam" id="PF09379">
    <property type="entry name" value="FERM_N"/>
    <property type="match status" value="1"/>
</dbReference>
<feature type="compositionally biased region" description="Basic and acidic residues" evidence="11">
    <location>
        <begin position="1118"/>
        <end position="1127"/>
    </location>
</feature>
<dbReference type="EC" id="3.1.3.48" evidence="4"/>
<feature type="region of interest" description="Disordered" evidence="11">
    <location>
        <begin position="987"/>
        <end position="1051"/>
    </location>
</feature>
<dbReference type="SUPFAM" id="SSF47031">
    <property type="entry name" value="Second domain of FERM"/>
    <property type="match status" value="1"/>
</dbReference>
<feature type="compositionally biased region" description="Low complexity" evidence="11">
    <location>
        <begin position="1041"/>
        <end position="1051"/>
    </location>
</feature>
<dbReference type="Pfam" id="PF00373">
    <property type="entry name" value="FERM_M"/>
    <property type="match status" value="1"/>
</dbReference>
<dbReference type="InterPro" id="IPR003595">
    <property type="entry name" value="Tyr_Pase_cat"/>
</dbReference>
<dbReference type="PROSITE" id="PS50055">
    <property type="entry name" value="TYR_PHOSPHATASE_PTP"/>
    <property type="match status" value="1"/>
</dbReference>
<dbReference type="PANTHER" id="PTHR45706:SF1">
    <property type="entry name" value="PEZ, ISOFORM A"/>
    <property type="match status" value="1"/>
</dbReference>
<dbReference type="GO" id="GO:0009887">
    <property type="term" value="P:animal organ morphogenesis"/>
    <property type="evidence" value="ECO:0007669"/>
    <property type="project" value="UniProtKB-ARBA"/>
</dbReference>
<dbReference type="CDD" id="cd14473">
    <property type="entry name" value="FERM_B-lobe"/>
    <property type="match status" value="1"/>
</dbReference>
<dbReference type="Proteomes" id="UP001292094">
    <property type="component" value="Unassembled WGS sequence"/>
</dbReference>
<keyword evidence="8" id="KW-0965">Cell junction</keyword>
<dbReference type="PROSITE" id="PS50056">
    <property type="entry name" value="TYR_PHOSPHATASE_2"/>
    <property type="match status" value="1"/>
</dbReference>
<keyword evidence="16" id="KW-1185">Reference proteome</keyword>